<dbReference type="RefSeq" id="WP_208849310.1">
    <property type="nucleotide sequence ID" value="NZ_JAGGDJ010000019.1"/>
</dbReference>
<dbReference type="EMBL" id="JAGGDJ010000019">
    <property type="protein sequence ID" value="MBO7746547.1"/>
    <property type="molecule type" value="Genomic_DNA"/>
</dbReference>
<evidence type="ECO:0000313" key="3">
    <source>
        <dbReference type="Proteomes" id="UP000670947"/>
    </source>
</evidence>
<gene>
    <name evidence="2" type="ORF">I8J29_20230</name>
</gene>
<reference evidence="2 3" key="1">
    <citation type="submission" date="2021-03" db="EMBL/GenBank/DDBJ databases">
        <title>Paenibacillus artemisicola MWE-103 whole genome sequence.</title>
        <authorList>
            <person name="Ham Y.J."/>
        </authorList>
    </citation>
    <scope>NUCLEOTIDE SEQUENCE [LARGE SCALE GENOMIC DNA]</scope>
    <source>
        <strain evidence="2 3">MWE-103</strain>
    </source>
</reference>
<keyword evidence="3" id="KW-1185">Reference proteome</keyword>
<keyword evidence="1" id="KW-1133">Transmembrane helix</keyword>
<organism evidence="2 3">
    <name type="scientific">Paenibacillus artemisiicola</name>
    <dbReference type="NCBI Taxonomy" id="1172618"/>
    <lineage>
        <taxon>Bacteria</taxon>
        <taxon>Bacillati</taxon>
        <taxon>Bacillota</taxon>
        <taxon>Bacilli</taxon>
        <taxon>Bacillales</taxon>
        <taxon>Paenibacillaceae</taxon>
        <taxon>Paenibacillus</taxon>
    </lineage>
</organism>
<accession>A0ABS3WE54</accession>
<proteinExistence type="predicted"/>
<keyword evidence="1" id="KW-0472">Membrane</keyword>
<evidence type="ECO:0000313" key="2">
    <source>
        <dbReference type="EMBL" id="MBO7746547.1"/>
    </source>
</evidence>
<keyword evidence="1" id="KW-0812">Transmembrane</keyword>
<evidence type="ECO:0000256" key="1">
    <source>
        <dbReference type="SAM" id="Phobius"/>
    </source>
</evidence>
<protein>
    <submittedName>
        <fullName evidence="2">Uncharacterized protein</fullName>
    </submittedName>
</protein>
<comment type="caution">
    <text evidence="2">The sequence shown here is derived from an EMBL/GenBank/DDBJ whole genome shotgun (WGS) entry which is preliminary data.</text>
</comment>
<sequence>MKRSTTAAVLIVSQLIYVISLAAWLFVLGMSVMGFDGPEAASDSATWLLFAYVLVYPAAILAGGIAGWIRFAKRGYRSALIWNGLPLPWLIPLIALLVYAFVA</sequence>
<feature type="transmembrane region" description="Helical" evidence="1">
    <location>
        <begin position="7"/>
        <end position="27"/>
    </location>
</feature>
<feature type="transmembrane region" description="Helical" evidence="1">
    <location>
        <begin position="80"/>
        <end position="102"/>
    </location>
</feature>
<feature type="transmembrane region" description="Helical" evidence="1">
    <location>
        <begin position="47"/>
        <end position="68"/>
    </location>
</feature>
<dbReference type="Proteomes" id="UP000670947">
    <property type="component" value="Unassembled WGS sequence"/>
</dbReference>
<name>A0ABS3WE54_9BACL</name>